<evidence type="ECO:0000256" key="3">
    <source>
        <dbReference type="ARBA" id="ARBA00022741"/>
    </source>
</evidence>
<accession>A0A4D7QKI2</accession>
<dbReference type="AlphaFoldDB" id="A0A4D7QKI2"/>
<dbReference type="EMBL" id="CP039865">
    <property type="protein sequence ID" value="QCK85836.1"/>
    <property type="molecule type" value="Genomic_DNA"/>
</dbReference>
<evidence type="ECO:0000259" key="6">
    <source>
        <dbReference type="PROSITE" id="PS50893"/>
    </source>
</evidence>
<keyword evidence="5" id="KW-0029">Amino-acid transport</keyword>
<comment type="similarity">
    <text evidence="1">Belongs to the ABC transporter superfamily.</text>
</comment>
<dbReference type="InterPro" id="IPR027417">
    <property type="entry name" value="P-loop_NTPase"/>
</dbReference>
<keyword evidence="3" id="KW-0547">Nucleotide-binding</keyword>
<dbReference type="RefSeq" id="WP_137099169.1">
    <property type="nucleotide sequence ID" value="NZ_CP039865.1"/>
</dbReference>
<dbReference type="NCBIfam" id="TIGR03410">
    <property type="entry name" value="urea_trans_UrtE"/>
    <property type="match status" value="1"/>
</dbReference>
<dbReference type="Gene3D" id="3.40.50.300">
    <property type="entry name" value="P-loop containing nucleotide triphosphate hydrolases"/>
    <property type="match status" value="1"/>
</dbReference>
<keyword evidence="2" id="KW-0813">Transport</keyword>
<dbReference type="GO" id="GO:0005524">
    <property type="term" value="F:ATP binding"/>
    <property type="evidence" value="ECO:0007669"/>
    <property type="project" value="UniProtKB-KW"/>
</dbReference>
<evidence type="ECO:0000313" key="8">
    <source>
        <dbReference type="Proteomes" id="UP000298588"/>
    </source>
</evidence>
<dbReference type="SMART" id="SM00382">
    <property type="entry name" value="AAA"/>
    <property type="match status" value="1"/>
</dbReference>
<dbReference type="PANTHER" id="PTHR43820:SF5">
    <property type="entry name" value="HIGH-AFFINITY BRANCHED-CHAIN AMINO ACID TRANSPORT ATP-BINDING PROTEIN"/>
    <property type="match status" value="1"/>
</dbReference>
<dbReference type="SUPFAM" id="SSF52540">
    <property type="entry name" value="P-loop containing nucleoside triphosphate hydrolases"/>
    <property type="match status" value="1"/>
</dbReference>
<reference evidence="7 8" key="1">
    <citation type="submission" date="2019-04" db="EMBL/GenBank/DDBJ databases">
        <title>Phreatobacter aquaticus sp. nov.</title>
        <authorList>
            <person name="Choi A."/>
            <person name="Baek K."/>
        </authorList>
    </citation>
    <scope>NUCLEOTIDE SEQUENCE [LARGE SCALE GENOMIC DNA]</scope>
    <source>
        <strain evidence="7 8">NMCR1094</strain>
    </source>
</reference>
<dbReference type="InterPro" id="IPR052156">
    <property type="entry name" value="BCAA_Transport_ATP-bd_LivF"/>
</dbReference>
<gene>
    <name evidence="7" type="primary">urtE</name>
    <name evidence="7" type="ORF">E8L99_08695</name>
</gene>
<dbReference type="GO" id="GO:0015658">
    <property type="term" value="F:branched-chain amino acid transmembrane transporter activity"/>
    <property type="evidence" value="ECO:0007669"/>
    <property type="project" value="TreeGrafter"/>
</dbReference>
<keyword evidence="4 7" id="KW-0067">ATP-binding</keyword>
<evidence type="ECO:0000256" key="1">
    <source>
        <dbReference type="ARBA" id="ARBA00005417"/>
    </source>
</evidence>
<dbReference type="CDD" id="cd03224">
    <property type="entry name" value="ABC_TM1139_LivF_branched"/>
    <property type="match status" value="1"/>
</dbReference>
<organism evidence="7 8">
    <name type="scientific">Phreatobacter aquaticus</name>
    <dbReference type="NCBI Taxonomy" id="2570229"/>
    <lineage>
        <taxon>Bacteria</taxon>
        <taxon>Pseudomonadati</taxon>
        <taxon>Pseudomonadota</taxon>
        <taxon>Alphaproteobacteria</taxon>
        <taxon>Hyphomicrobiales</taxon>
        <taxon>Phreatobacteraceae</taxon>
        <taxon>Phreatobacter</taxon>
    </lineage>
</organism>
<dbReference type="OrthoDB" id="9806149at2"/>
<dbReference type="InterPro" id="IPR003439">
    <property type="entry name" value="ABC_transporter-like_ATP-bd"/>
</dbReference>
<keyword evidence="8" id="KW-1185">Reference proteome</keyword>
<dbReference type="InterPro" id="IPR003593">
    <property type="entry name" value="AAA+_ATPase"/>
</dbReference>
<name>A0A4D7QKI2_9HYPH</name>
<feature type="domain" description="ABC transporter" evidence="6">
    <location>
        <begin position="2"/>
        <end position="231"/>
    </location>
</feature>
<protein>
    <submittedName>
        <fullName evidence="7">Urea ABC transporter ATP-binding subunit UrtE</fullName>
    </submittedName>
</protein>
<dbReference type="Pfam" id="PF00005">
    <property type="entry name" value="ABC_tran"/>
    <property type="match status" value="1"/>
</dbReference>
<evidence type="ECO:0000313" key="7">
    <source>
        <dbReference type="EMBL" id="QCK85836.1"/>
    </source>
</evidence>
<dbReference type="PANTHER" id="PTHR43820">
    <property type="entry name" value="HIGH-AFFINITY BRANCHED-CHAIN AMINO ACID TRANSPORT ATP-BINDING PROTEIN LIVF"/>
    <property type="match status" value="1"/>
</dbReference>
<evidence type="ECO:0000256" key="5">
    <source>
        <dbReference type="ARBA" id="ARBA00022970"/>
    </source>
</evidence>
<proteinExistence type="inferred from homology"/>
<dbReference type="GO" id="GO:0015807">
    <property type="term" value="P:L-amino acid transport"/>
    <property type="evidence" value="ECO:0007669"/>
    <property type="project" value="TreeGrafter"/>
</dbReference>
<dbReference type="Proteomes" id="UP000298588">
    <property type="component" value="Chromosome"/>
</dbReference>
<dbReference type="KEGG" id="paqt:E8L99_08695"/>
<evidence type="ECO:0000256" key="4">
    <source>
        <dbReference type="ARBA" id="ARBA00022840"/>
    </source>
</evidence>
<dbReference type="InterPro" id="IPR017780">
    <property type="entry name" value="ABC_transptr_urea_ATP-bd_UrtE"/>
</dbReference>
<dbReference type="GO" id="GO:0016887">
    <property type="term" value="F:ATP hydrolysis activity"/>
    <property type="evidence" value="ECO:0007669"/>
    <property type="project" value="InterPro"/>
</dbReference>
<evidence type="ECO:0000256" key="2">
    <source>
        <dbReference type="ARBA" id="ARBA00022448"/>
    </source>
</evidence>
<sequence length="231" mass="25373">MLEVKNVDLHYGAAQALRDVSLEVVPGAVTCVLGRNGVGKTSLMRAIIGHQPISGGEILWEGRDITRMPPFERARRGIAYVPQGREIFPLLTVKENLETGFAPLRRSDRSIPDDIFSLFPVLKDMLGRRGGDLSGGQQQQLAIGRALVTRPRLLVLDEPTEGIQPSIIKDIGRAILYLRGKGDIAILLVEQYLDFAHELGDRFAVMERGRVVLSGPKQDVTKEALGQSMAL</sequence>
<dbReference type="PROSITE" id="PS50893">
    <property type="entry name" value="ABC_TRANSPORTER_2"/>
    <property type="match status" value="1"/>
</dbReference>